<comment type="caution">
    <text evidence="1">The sequence shown here is derived from an EMBL/GenBank/DDBJ whole genome shotgun (WGS) entry which is preliminary data.</text>
</comment>
<gene>
    <name evidence="1" type="ORF">RHMOL_Rhmol08G0040000</name>
</gene>
<organism evidence="1 2">
    <name type="scientific">Rhododendron molle</name>
    <name type="common">Chinese azalea</name>
    <name type="synonym">Azalea mollis</name>
    <dbReference type="NCBI Taxonomy" id="49168"/>
    <lineage>
        <taxon>Eukaryota</taxon>
        <taxon>Viridiplantae</taxon>
        <taxon>Streptophyta</taxon>
        <taxon>Embryophyta</taxon>
        <taxon>Tracheophyta</taxon>
        <taxon>Spermatophyta</taxon>
        <taxon>Magnoliopsida</taxon>
        <taxon>eudicotyledons</taxon>
        <taxon>Gunneridae</taxon>
        <taxon>Pentapetalae</taxon>
        <taxon>asterids</taxon>
        <taxon>Ericales</taxon>
        <taxon>Ericaceae</taxon>
        <taxon>Ericoideae</taxon>
        <taxon>Rhodoreae</taxon>
        <taxon>Rhododendron</taxon>
    </lineage>
</organism>
<name>A0ACC0MJJ4_RHOML</name>
<keyword evidence="2" id="KW-1185">Reference proteome</keyword>
<reference evidence="1" key="1">
    <citation type="submission" date="2022-02" db="EMBL/GenBank/DDBJ databases">
        <title>Plant Genome Project.</title>
        <authorList>
            <person name="Zhang R.-G."/>
        </authorList>
    </citation>
    <scope>NUCLEOTIDE SEQUENCE</scope>
    <source>
        <strain evidence="1">AT1</strain>
    </source>
</reference>
<evidence type="ECO:0000313" key="2">
    <source>
        <dbReference type="Proteomes" id="UP001062846"/>
    </source>
</evidence>
<proteinExistence type="predicted"/>
<accession>A0ACC0MJJ4</accession>
<dbReference type="EMBL" id="CM046395">
    <property type="protein sequence ID" value="KAI8541162.1"/>
    <property type="molecule type" value="Genomic_DNA"/>
</dbReference>
<protein>
    <submittedName>
        <fullName evidence="1">Uncharacterized protein</fullName>
    </submittedName>
</protein>
<dbReference type="Proteomes" id="UP001062846">
    <property type="component" value="Chromosome 8"/>
</dbReference>
<sequence>MSDLVKDILARPIQLADQVIKSCDEATSFKSDCADLKAKTERLAALLRQAARAGPDLYERPTRRIIHEANQVLEKALFLAHKCRANGLVKRVFTIIPAAAFRKASAQLENSAGDLSYLLRVSSAAADDGSDDDFLGAGGLPPIAANEPILCFIWEQIAILSTGPILGRADAASNLVSLANDNVRYGKLIIEEGGVGPLLRLIKEGNATGQESAAKAIGLLGKDYESVEHMIQAGVCSVFAKVLKEGAMKVQAVVAWAVSELVANHPQCQELFAQHNVIRLLVSHLAFETIQEHSRYAISHKSLHAIVVASNNVNSSSNSNGNADGKGTGSSVSEDDDSQSSSKIPPRPLGGKQASKMHNVVATTMAMSSESKSRLGNGVSQTNHVKSFKTEKASENHYQIYQQQHQGSPMISGKGREYEEPKTKAYMKAMVARALWRLAKGNSAICKSITESRALLCFAVLLEKGPEDVQYNSAMALMEITAVAEKDPELRKSAFKPNTPACKAVVDQLVRIIDKADSELLIPCVKAIGNLARTFCASETRVISPLVQLLDEREALVSREACIALAKFVCPENYLHLDHSKAIVAAGGAKHLIQLTYFGDKIVQNPAMVLLCYIAMHVPDSTEMAEAHVLNVLEWASKQTHVFQDEEAELLLHEAKSRLELYQSRGRQAAEATACDLTKGNAKLHIAVVKELKFYECSESPFASSDLARKCDDEESNKESDVLPPLYVPEFRWWGCQNCLQRTDASDDAADIRLVSNCKRKRLISSAKNFSMAKPWHHVTLTSNFCFLILVASARTICGSRNSDVNTSVDVIGSEICPLAHDHMKEKVAQVINGEFHKGAGMSLGVSLSKPDTVLSFNILEPEIVTVSEVINLNLENCRLVQFGYENCRSREVYKGMLECVNNSFTEVFQKEKGIVSIIAKPSEQVKDMKRHRKPELGTLANESNRKTCFHDVNTKVTQAIAADDSDEPDGIGLDITSRGQIAGEENVEKDTEGRNKKRKTLHIEDQERMKCSKSMATNVRIYKSNKENTSFDSAVANSKSVKDVLVWKGLPGDFKSQSSPNKPERKVIQGKRKNKMTQLSDDGSTKRGLPSSHALNLAAQGVDLDPGVFNDKSTYRKDVVSDLKTNTVLAEGDRSTTCQDVNCMSSITNNFPAKTLQEKALKRGLHSFVNYCTASEETDEGSPLKNQKHGVHQVGNGTNSGMTFKRIMPKEDKDLSFIYGYENDTDVQGHSEAIKDQSNGRADKTHELESLNGIPVEIAELLAKNRHERRRLEAENAKENMLFMSKKINNVTDSEISEIICFRDKEMLRYPMGHKMLKPQSNAVGSMSAASRSVVLEPVVESIAYFAHLKQTCKSSGFKIKQSEGSHDSKGAFAFSDSPVNLSNGNLFPKIGASKKWC</sequence>
<evidence type="ECO:0000313" key="1">
    <source>
        <dbReference type="EMBL" id="KAI8541162.1"/>
    </source>
</evidence>